<evidence type="ECO:0000256" key="1">
    <source>
        <dbReference type="SAM" id="MobiDB-lite"/>
    </source>
</evidence>
<dbReference type="EMBL" id="JACHHF010000013">
    <property type="protein sequence ID" value="MBB5176677.1"/>
    <property type="molecule type" value="Genomic_DNA"/>
</dbReference>
<organism evidence="2 3">
    <name type="scientific">Nosocomiicoccus ampullae</name>
    <dbReference type="NCBI Taxonomy" id="489910"/>
    <lineage>
        <taxon>Bacteria</taxon>
        <taxon>Bacillati</taxon>
        <taxon>Bacillota</taxon>
        <taxon>Bacilli</taxon>
        <taxon>Bacillales</taxon>
        <taxon>Staphylococcaceae</taxon>
        <taxon>Nosocomiicoccus</taxon>
    </lineage>
</organism>
<feature type="region of interest" description="Disordered" evidence="1">
    <location>
        <begin position="1"/>
        <end position="20"/>
    </location>
</feature>
<proteinExistence type="predicted"/>
<feature type="compositionally biased region" description="Basic and acidic residues" evidence="1">
    <location>
        <begin position="1"/>
        <end position="10"/>
    </location>
</feature>
<name>A0A9Q2D0P3_9STAP</name>
<dbReference type="Proteomes" id="UP000579136">
    <property type="component" value="Unassembled WGS sequence"/>
</dbReference>
<comment type="caution">
    <text evidence="2">The sequence shown here is derived from an EMBL/GenBank/DDBJ whole genome shotgun (WGS) entry which is preliminary data.</text>
</comment>
<evidence type="ECO:0000313" key="3">
    <source>
        <dbReference type="Proteomes" id="UP000579136"/>
    </source>
</evidence>
<dbReference type="AlphaFoldDB" id="A0A9Q2D0P3"/>
<reference evidence="2 3" key="1">
    <citation type="submission" date="2020-08" db="EMBL/GenBank/DDBJ databases">
        <title>Genomic Encyclopedia of Type Strains, Phase IV (KMG-IV): sequencing the most valuable type-strain genomes for metagenomic binning, comparative biology and taxonomic classification.</title>
        <authorList>
            <person name="Goeker M."/>
        </authorList>
    </citation>
    <scope>NUCLEOTIDE SEQUENCE [LARGE SCALE GENOMIC DNA]</scope>
    <source>
        <strain evidence="2 3">DSM 19163</strain>
    </source>
</reference>
<feature type="region of interest" description="Disordered" evidence="1">
    <location>
        <begin position="30"/>
        <end position="65"/>
    </location>
</feature>
<sequence>MTKKDKKYDDYTDENSMTFNEEDVEALGEEMEAISEGETASIDHTNHGADLEDKDLDKYHEENDN</sequence>
<feature type="compositionally biased region" description="Basic and acidic residues" evidence="1">
    <location>
        <begin position="44"/>
        <end position="65"/>
    </location>
</feature>
<dbReference type="RefSeq" id="WP_183675505.1">
    <property type="nucleotide sequence ID" value="NZ_CBCRYX010000016.1"/>
</dbReference>
<keyword evidence="3" id="KW-1185">Reference proteome</keyword>
<accession>A0A9Q2D0P3</accession>
<gene>
    <name evidence="2" type="ORF">HNQ45_001591</name>
</gene>
<protein>
    <submittedName>
        <fullName evidence="2">Uncharacterized protein</fullName>
    </submittedName>
</protein>
<evidence type="ECO:0000313" key="2">
    <source>
        <dbReference type="EMBL" id="MBB5176677.1"/>
    </source>
</evidence>